<evidence type="ECO:0000313" key="2">
    <source>
        <dbReference type="EMBL" id="SVB52013.1"/>
    </source>
</evidence>
<proteinExistence type="predicted"/>
<gene>
    <name evidence="2" type="ORF">METZ01_LOCUS204867</name>
</gene>
<name>A0A382EPW7_9ZZZZ</name>
<accession>A0A382EPW7</accession>
<feature type="transmembrane region" description="Helical" evidence="1">
    <location>
        <begin position="44"/>
        <end position="62"/>
    </location>
</feature>
<dbReference type="AlphaFoldDB" id="A0A382EPW7"/>
<keyword evidence="1" id="KW-0472">Membrane</keyword>
<keyword evidence="1" id="KW-1133">Transmembrane helix</keyword>
<reference evidence="2" key="1">
    <citation type="submission" date="2018-05" db="EMBL/GenBank/DDBJ databases">
        <authorList>
            <person name="Lanie J.A."/>
            <person name="Ng W.-L."/>
            <person name="Kazmierczak K.M."/>
            <person name="Andrzejewski T.M."/>
            <person name="Davidsen T.M."/>
            <person name="Wayne K.J."/>
            <person name="Tettelin H."/>
            <person name="Glass J.I."/>
            <person name="Rusch D."/>
            <person name="Podicherti R."/>
            <person name="Tsui H.-C.T."/>
            <person name="Winkler M.E."/>
        </authorList>
    </citation>
    <scope>NUCLEOTIDE SEQUENCE</scope>
</reference>
<protein>
    <submittedName>
        <fullName evidence="2">Uncharacterized protein</fullName>
    </submittedName>
</protein>
<feature type="transmembrane region" description="Helical" evidence="1">
    <location>
        <begin position="106"/>
        <end position="126"/>
    </location>
</feature>
<organism evidence="2">
    <name type="scientific">marine metagenome</name>
    <dbReference type="NCBI Taxonomy" id="408172"/>
    <lineage>
        <taxon>unclassified sequences</taxon>
        <taxon>metagenomes</taxon>
        <taxon>ecological metagenomes</taxon>
    </lineage>
</organism>
<sequence>HNIEYYSLKLTDLVLPVAGHRIDWMAELRAESQGLLLRGEQAEAIGLVGVVGLTAMVLVAVVRMLRGHPGGRHGALAVVGGTAFVMASVGGLATVVGIVGFTYLRAWGRISVVVAFCGLCTVGIALEHLERRQGLRPMLALGALIVVIGVLDTNPRVPFANYDDTAANWSNDEAFVRDIETQFGVNATIFQLPIIPFPEHPPVYRMVDYDHLRGYLHSDTLGWSYGGVKGRMSDWQQRLVGRSPTEIADGVALVGFDAIWVDRFGYGPEAAAIESALGQPNLRSPDGRHEVYDLRERRGVLVAELDVEKVQRRIDALLEPVTASYGKGFHGTETAEGRQFAWAPAKAAIDLSNPTSSTRHIRLSFFAASAVDGDWQLTLSAPSNGSRFALSAHGASIEVDIEVPADGVTLNLESNAPRLATTDPRDIRFRVFGPIVTRPIDGS</sequence>
<feature type="non-terminal residue" evidence="2">
    <location>
        <position position="1"/>
    </location>
</feature>
<keyword evidence="1" id="KW-0812">Transmembrane</keyword>
<evidence type="ECO:0000256" key="1">
    <source>
        <dbReference type="SAM" id="Phobius"/>
    </source>
</evidence>
<dbReference type="EMBL" id="UINC01045347">
    <property type="protein sequence ID" value="SVB52013.1"/>
    <property type="molecule type" value="Genomic_DNA"/>
</dbReference>
<feature type="transmembrane region" description="Helical" evidence="1">
    <location>
        <begin position="74"/>
        <end position="100"/>
    </location>
</feature>